<dbReference type="InterPro" id="IPR011701">
    <property type="entry name" value="MFS"/>
</dbReference>
<evidence type="ECO:0000256" key="2">
    <source>
        <dbReference type="ARBA" id="ARBA00022448"/>
    </source>
</evidence>
<dbReference type="AlphaFoldDB" id="A0A219B3J6"/>
<dbReference type="EMBL" id="NFZT01000001">
    <property type="protein sequence ID" value="OWV32706.1"/>
    <property type="molecule type" value="Genomic_DNA"/>
</dbReference>
<dbReference type="Proteomes" id="UP000198462">
    <property type="component" value="Unassembled WGS sequence"/>
</dbReference>
<keyword evidence="5 7" id="KW-1133">Transmembrane helix</keyword>
<comment type="caution">
    <text evidence="8">The sequence shown here is derived from an EMBL/GenBank/DDBJ whole genome shotgun (WGS) entry which is preliminary data.</text>
</comment>
<dbReference type="PANTHER" id="PTHR43266:SF2">
    <property type="entry name" value="MAJOR FACILITATOR SUPERFAMILY (MFS) PROFILE DOMAIN-CONTAINING PROTEIN"/>
    <property type="match status" value="1"/>
</dbReference>
<feature type="transmembrane region" description="Helical" evidence="7">
    <location>
        <begin position="460"/>
        <end position="479"/>
    </location>
</feature>
<feature type="transmembrane region" description="Helical" evidence="7">
    <location>
        <begin position="84"/>
        <end position="106"/>
    </location>
</feature>
<dbReference type="SUPFAM" id="SSF103473">
    <property type="entry name" value="MFS general substrate transporter"/>
    <property type="match status" value="1"/>
</dbReference>
<gene>
    <name evidence="8" type="ORF">B5C34_04075</name>
</gene>
<comment type="subcellular location">
    <subcellularLocation>
        <location evidence="1">Cell membrane</location>
        <topology evidence="1">Multi-pass membrane protein</topology>
    </subcellularLocation>
</comment>
<sequence length="494" mass="52169">MTAAITIGTPVRAPISMTMAVASGRFDPGPCSVVITASFRVPLATILGRGAAPFHPRGPGLSQALGMIALLATRRFGPLFGVQFLTAFNDNLFRFGLLFYLTYGLMAERPDAAAQLVTLAGGLFILPFALFSGLAGQIADAVCKARAVRWIKLAEIGVMAFGVWALWIGSIPFMLVVLFFMGLQSTFFGPIKYAILPQHLNDTEITGATALIEAGTYTAILTGQLSGGIVTADQLMVAVIGVAALGILASWPLPPAPPVVSPPPTINWNPLTSNWRVLKALWRTPYLWSAAVCGSWFWLVGIVFTTLFIPLVRGTIGGTEGVANLFVATFSVGVAIGSLVIGRLLGPRITARSLPWSMLLMSLAAVDLYFAIGTFGTASGPLLSSADFLQLPQGIRMLVDLLVFSMAGGSYIVPLYAILVARSDAADRSRTIAAYNIMNSLFMVVGALGAGLLLTLGLEVAEVLLLAGALNLLMLFPAWRLERQLVAAAGQVPG</sequence>
<dbReference type="InterPro" id="IPR036259">
    <property type="entry name" value="MFS_trans_sf"/>
</dbReference>
<organism evidence="8 9">
    <name type="scientific">Pacificimonas flava</name>
    <dbReference type="NCBI Taxonomy" id="1234595"/>
    <lineage>
        <taxon>Bacteria</taxon>
        <taxon>Pseudomonadati</taxon>
        <taxon>Pseudomonadota</taxon>
        <taxon>Alphaproteobacteria</taxon>
        <taxon>Sphingomonadales</taxon>
        <taxon>Sphingosinicellaceae</taxon>
        <taxon>Pacificimonas</taxon>
    </lineage>
</organism>
<evidence type="ECO:0000256" key="6">
    <source>
        <dbReference type="ARBA" id="ARBA00023136"/>
    </source>
</evidence>
<keyword evidence="3" id="KW-1003">Cell membrane</keyword>
<evidence type="ECO:0000256" key="3">
    <source>
        <dbReference type="ARBA" id="ARBA00022475"/>
    </source>
</evidence>
<keyword evidence="2" id="KW-0813">Transport</keyword>
<protein>
    <recommendedName>
        <fullName evidence="10">MFS transporter</fullName>
    </recommendedName>
</protein>
<feature type="transmembrane region" description="Helical" evidence="7">
    <location>
        <begin position="156"/>
        <end position="183"/>
    </location>
</feature>
<keyword evidence="4 7" id="KW-0812">Transmembrane</keyword>
<reference evidence="9" key="1">
    <citation type="submission" date="2017-05" db="EMBL/GenBank/DDBJ databases">
        <authorList>
            <person name="Lin X."/>
        </authorList>
    </citation>
    <scope>NUCLEOTIDE SEQUENCE [LARGE SCALE GENOMIC DNA]</scope>
    <source>
        <strain evidence="9">JLT2012</strain>
    </source>
</reference>
<dbReference type="PANTHER" id="PTHR43266">
    <property type="entry name" value="MACROLIDE-EFFLUX PROTEIN"/>
    <property type="match status" value="1"/>
</dbReference>
<evidence type="ECO:0000256" key="5">
    <source>
        <dbReference type="ARBA" id="ARBA00022989"/>
    </source>
</evidence>
<feature type="transmembrane region" description="Helical" evidence="7">
    <location>
        <begin position="433"/>
        <end position="454"/>
    </location>
</feature>
<feature type="transmembrane region" description="Helical" evidence="7">
    <location>
        <begin position="358"/>
        <end position="378"/>
    </location>
</feature>
<dbReference type="GO" id="GO:0005886">
    <property type="term" value="C:plasma membrane"/>
    <property type="evidence" value="ECO:0007669"/>
    <property type="project" value="UniProtKB-SubCell"/>
</dbReference>
<evidence type="ECO:0000313" key="8">
    <source>
        <dbReference type="EMBL" id="OWV32706.1"/>
    </source>
</evidence>
<evidence type="ECO:0000256" key="4">
    <source>
        <dbReference type="ARBA" id="ARBA00022692"/>
    </source>
</evidence>
<evidence type="ECO:0008006" key="10">
    <source>
        <dbReference type="Google" id="ProtNLM"/>
    </source>
</evidence>
<name>A0A219B3J6_9SPHN</name>
<feature type="transmembrane region" description="Helical" evidence="7">
    <location>
        <begin position="286"/>
        <end position="309"/>
    </location>
</feature>
<proteinExistence type="predicted"/>
<feature type="transmembrane region" description="Helical" evidence="7">
    <location>
        <begin position="235"/>
        <end position="253"/>
    </location>
</feature>
<dbReference type="OrthoDB" id="9803968at2"/>
<feature type="transmembrane region" description="Helical" evidence="7">
    <location>
        <begin position="398"/>
        <end position="421"/>
    </location>
</feature>
<dbReference type="Gene3D" id="1.20.1250.20">
    <property type="entry name" value="MFS general substrate transporter like domains"/>
    <property type="match status" value="1"/>
</dbReference>
<accession>A0A219B3J6</accession>
<dbReference type="CDD" id="cd06173">
    <property type="entry name" value="MFS_MefA_like"/>
    <property type="match status" value="1"/>
</dbReference>
<evidence type="ECO:0000256" key="1">
    <source>
        <dbReference type="ARBA" id="ARBA00004651"/>
    </source>
</evidence>
<evidence type="ECO:0000256" key="7">
    <source>
        <dbReference type="SAM" id="Phobius"/>
    </source>
</evidence>
<feature type="transmembrane region" description="Helical" evidence="7">
    <location>
        <begin position="321"/>
        <end position="346"/>
    </location>
</feature>
<feature type="transmembrane region" description="Helical" evidence="7">
    <location>
        <begin position="112"/>
        <end position="135"/>
    </location>
</feature>
<keyword evidence="6 7" id="KW-0472">Membrane</keyword>
<keyword evidence="9" id="KW-1185">Reference proteome</keyword>
<evidence type="ECO:0000313" key="9">
    <source>
        <dbReference type="Proteomes" id="UP000198462"/>
    </source>
</evidence>
<dbReference type="GO" id="GO:0022857">
    <property type="term" value="F:transmembrane transporter activity"/>
    <property type="evidence" value="ECO:0007669"/>
    <property type="project" value="InterPro"/>
</dbReference>
<dbReference type="Pfam" id="PF07690">
    <property type="entry name" value="MFS_1"/>
    <property type="match status" value="1"/>
</dbReference>